<dbReference type="EMBL" id="JAVDQG010000008">
    <property type="protein sequence ID" value="MDR6227233.1"/>
    <property type="molecule type" value="Genomic_DNA"/>
</dbReference>
<gene>
    <name evidence="2" type="ORF">JOE21_003248</name>
</gene>
<organism evidence="2 3">
    <name type="scientific">Desmospora profundinema</name>
    <dbReference type="NCBI Taxonomy" id="1571184"/>
    <lineage>
        <taxon>Bacteria</taxon>
        <taxon>Bacillati</taxon>
        <taxon>Bacillota</taxon>
        <taxon>Bacilli</taxon>
        <taxon>Bacillales</taxon>
        <taxon>Thermoactinomycetaceae</taxon>
        <taxon>Desmospora</taxon>
    </lineage>
</organism>
<reference evidence="2 3" key="1">
    <citation type="submission" date="2023-07" db="EMBL/GenBank/DDBJ databases">
        <title>Genomic Encyclopedia of Type Strains, Phase IV (KMG-IV): sequencing the most valuable type-strain genomes for metagenomic binning, comparative biology and taxonomic classification.</title>
        <authorList>
            <person name="Goeker M."/>
        </authorList>
    </citation>
    <scope>NUCLEOTIDE SEQUENCE [LARGE SCALE GENOMIC DNA]</scope>
    <source>
        <strain evidence="2 3">DSM 45903</strain>
    </source>
</reference>
<keyword evidence="3" id="KW-1185">Reference proteome</keyword>
<name>A0ABU1IR14_9BACL</name>
<comment type="caution">
    <text evidence="2">The sequence shown here is derived from an EMBL/GenBank/DDBJ whole genome shotgun (WGS) entry which is preliminary data.</text>
</comment>
<accession>A0ABU1IR14</accession>
<proteinExistence type="predicted"/>
<evidence type="ECO:0000313" key="2">
    <source>
        <dbReference type="EMBL" id="MDR6227233.1"/>
    </source>
</evidence>
<evidence type="ECO:0000256" key="1">
    <source>
        <dbReference type="SAM" id="MobiDB-lite"/>
    </source>
</evidence>
<sequence>MSVLIRLDPCFRGGLENQADALPRMARLGTKVTEAKVQGNVRRKNQSRPTPQCKGTRMT</sequence>
<protein>
    <submittedName>
        <fullName evidence="2">Uncharacterized protein</fullName>
    </submittedName>
</protein>
<dbReference type="Proteomes" id="UP001185012">
    <property type="component" value="Unassembled WGS sequence"/>
</dbReference>
<evidence type="ECO:0000313" key="3">
    <source>
        <dbReference type="Proteomes" id="UP001185012"/>
    </source>
</evidence>
<feature type="region of interest" description="Disordered" evidence="1">
    <location>
        <begin position="39"/>
        <end position="59"/>
    </location>
</feature>